<sequence length="427" mass="48353">MKTSVYTLSFVLLTAFTSCKKDVERGQVIELTNTSEVDLVDKPISVDKKLLRPKDGLALYPLVLFNKDTLPSQLNDTDNDGQWDELFFVTNFNPKESKEVRLLWTDQKPLYKMRTSVRFGKRTSADTPVEPATSETMMANELPKSLGYQQYQTDGPSWENDKVGFRHYLDGRNAKDLFGKKTSGISPEDVGLDANGAVVDNYHVMEDWGRDILAVGNSVGLGGYALMTENEFMRLGVTVEDSINNVEKTSFQIVAEGPVKSVLSYTYDHWMPNDRTYSVHETTTIWPGMYGFKNKVAVSGLKGDEYLAVGLVNINTDKELGIFDDNSKYVILYTHDRQTYDKEWWLGMALIVPKDKFIGHTEAPKIGNLSNSYLAKLKISNNQPTSYYAIAGWELSNERFADETYFTDYLKKLARQLSAEINIEIKN</sequence>
<dbReference type="EMBL" id="FXAO01000007">
    <property type="protein sequence ID" value="SMG45339.1"/>
    <property type="molecule type" value="Genomic_DNA"/>
</dbReference>
<dbReference type="PROSITE" id="PS51257">
    <property type="entry name" value="PROKAR_LIPOPROTEIN"/>
    <property type="match status" value="1"/>
</dbReference>
<dbReference type="OrthoDB" id="846806at2"/>
<proteinExistence type="predicted"/>
<evidence type="ECO:0008006" key="3">
    <source>
        <dbReference type="Google" id="ProtNLM"/>
    </source>
</evidence>
<keyword evidence="2" id="KW-1185">Reference proteome</keyword>
<organism evidence="1 2">
    <name type="scientific">Arenibacter troitsensis</name>
    <dbReference type="NCBI Taxonomy" id="188872"/>
    <lineage>
        <taxon>Bacteria</taxon>
        <taxon>Pseudomonadati</taxon>
        <taxon>Bacteroidota</taxon>
        <taxon>Flavobacteriia</taxon>
        <taxon>Flavobacteriales</taxon>
        <taxon>Flavobacteriaceae</taxon>
        <taxon>Arenibacter</taxon>
    </lineage>
</organism>
<name>A0A1X7KVN5_9FLAO</name>
<protein>
    <recommendedName>
        <fullName evidence="3">DUF4861 domain-containing protein</fullName>
    </recommendedName>
</protein>
<evidence type="ECO:0000313" key="2">
    <source>
        <dbReference type="Proteomes" id="UP000193420"/>
    </source>
</evidence>
<dbReference type="RefSeq" id="WP_085500148.1">
    <property type="nucleotide sequence ID" value="NZ_FXAO01000007.1"/>
</dbReference>
<dbReference type="InterPro" id="IPR032342">
    <property type="entry name" value="DUF4861"/>
</dbReference>
<dbReference type="Proteomes" id="UP000193420">
    <property type="component" value="Unassembled WGS sequence"/>
</dbReference>
<gene>
    <name evidence="1" type="ORF">SAMN03080602_03442</name>
</gene>
<accession>A0A1X7KVN5</accession>
<reference evidence="2" key="1">
    <citation type="submission" date="2017-04" db="EMBL/GenBank/DDBJ databases">
        <authorList>
            <person name="Varghese N."/>
            <person name="Submissions S."/>
        </authorList>
    </citation>
    <scope>NUCLEOTIDE SEQUENCE [LARGE SCALE GENOMIC DNA]</scope>
    <source>
        <strain evidence="2">DSM 19835</strain>
    </source>
</reference>
<dbReference type="AlphaFoldDB" id="A0A1X7KVN5"/>
<evidence type="ECO:0000313" key="1">
    <source>
        <dbReference type="EMBL" id="SMG45339.1"/>
    </source>
</evidence>
<dbReference type="STRING" id="188872.SAMN03080602_03442"/>
<dbReference type="Pfam" id="PF16153">
    <property type="entry name" value="DUF4861"/>
    <property type="match status" value="1"/>
</dbReference>